<feature type="compositionally biased region" description="Gly residues" evidence="1">
    <location>
        <begin position="119"/>
        <end position="138"/>
    </location>
</feature>
<evidence type="ECO:0000256" key="1">
    <source>
        <dbReference type="SAM" id="MobiDB-lite"/>
    </source>
</evidence>
<feature type="compositionally biased region" description="Low complexity" evidence="1">
    <location>
        <begin position="277"/>
        <end position="286"/>
    </location>
</feature>
<keyword evidence="3" id="KW-1185">Reference proteome</keyword>
<protein>
    <submittedName>
        <fullName evidence="2">Uncharacterized protein</fullName>
    </submittedName>
</protein>
<name>A0ABP7GJL5_9ACTN</name>
<dbReference type="RefSeq" id="WP_345655923.1">
    <property type="nucleotide sequence ID" value="NZ_BAABEP010000128.1"/>
</dbReference>
<sequence length="452" mass="46520">MTETREKRLLPTGDCFCGCGGEAGIGRWFMLGHDITAAGALRAVEGGLSLPQRLVEAGFGPERSVVREAVESAGWVRCERCAYAGTPAGLAAHVRGGGCGEEPEGPGVPADGLADEGQDGTGQDGTGQDGTGQEGGGRTSPVAAAAGAGERAGGGGGESAGPVRVEAGPARGLLLPGPDDGVWKSVPMHLRTHLQEAAQRLMSPEPPVLREKGNAPVRYALRAAAARRLAGRHWLVLLAAARESYGSARSERARKVFEVLEQVVADYLAPAVPELPATAEPPAAGEPAEEVADVAGSAAPEPASAEPAGPEEALAGEAEPRAAARAVPRVPAEAGAARGLLLPGPDDEVWEEVPLHLRQALRGAAHQLVTPVRGPLKAKEQRRVLSAVRAAERMRMTGAHWLLLMTTGREALGGPASARADAFYKVLEQILAEHPPQAQEDTPAVSGAAEAD</sequence>
<feature type="compositionally biased region" description="Low complexity" evidence="1">
    <location>
        <begin position="293"/>
        <end position="318"/>
    </location>
</feature>
<dbReference type="Proteomes" id="UP001499884">
    <property type="component" value="Unassembled WGS sequence"/>
</dbReference>
<evidence type="ECO:0000313" key="2">
    <source>
        <dbReference type="EMBL" id="GAA3764998.1"/>
    </source>
</evidence>
<accession>A0ABP7GJL5</accession>
<feature type="compositionally biased region" description="Low complexity" evidence="1">
    <location>
        <begin position="140"/>
        <end position="149"/>
    </location>
</feature>
<reference evidence="3" key="1">
    <citation type="journal article" date="2019" name="Int. J. Syst. Evol. Microbiol.">
        <title>The Global Catalogue of Microorganisms (GCM) 10K type strain sequencing project: providing services to taxonomists for standard genome sequencing and annotation.</title>
        <authorList>
            <consortium name="The Broad Institute Genomics Platform"/>
            <consortium name="The Broad Institute Genome Sequencing Center for Infectious Disease"/>
            <person name="Wu L."/>
            <person name="Ma J."/>
        </authorList>
    </citation>
    <scope>NUCLEOTIDE SEQUENCE [LARGE SCALE GENOMIC DNA]</scope>
    <source>
        <strain evidence="3">JCM 30846</strain>
    </source>
</reference>
<feature type="region of interest" description="Disordered" evidence="1">
    <location>
        <begin position="277"/>
        <end position="318"/>
    </location>
</feature>
<comment type="caution">
    <text evidence="2">The sequence shown here is derived from an EMBL/GenBank/DDBJ whole genome shotgun (WGS) entry which is preliminary data.</text>
</comment>
<gene>
    <name evidence="2" type="ORF">GCM10023082_67060</name>
</gene>
<feature type="compositionally biased region" description="Gly residues" evidence="1">
    <location>
        <begin position="150"/>
        <end position="159"/>
    </location>
</feature>
<dbReference type="EMBL" id="BAABEP010000128">
    <property type="protein sequence ID" value="GAA3764998.1"/>
    <property type="molecule type" value="Genomic_DNA"/>
</dbReference>
<feature type="region of interest" description="Disordered" evidence="1">
    <location>
        <begin position="100"/>
        <end position="170"/>
    </location>
</feature>
<organism evidence="2 3">
    <name type="scientific">Streptomyces tremellae</name>
    <dbReference type="NCBI Taxonomy" id="1124239"/>
    <lineage>
        <taxon>Bacteria</taxon>
        <taxon>Bacillati</taxon>
        <taxon>Actinomycetota</taxon>
        <taxon>Actinomycetes</taxon>
        <taxon>Kitasatosporales</taxon>
        <taxon>Streptomycetaceae</taxon>
        <taxon>Streptomyces</taxon>
    </lineage>
</organism>
<evidence type="ECO:0000313" key="3">
    <source>
        <dbReference type="Proteomes" id="UP001499884"/>
    </source>
</evidence>
<proteinExistence type="predicted"/>